<accession>A0AAU7ASZ2</accession>
<sequence>MTRGPEGHITERINTIPGVTEPEALLAAEKKLRADGAGEVAVQTFLKQLARVHRGERGELTEAQIEPVTSLPDAEDIDEPSPERATALLDETVVIKLNGGLGTSMGLDGPKSLLPVKDGLTFLDVIARQVLHLREKTGARLPLVLMNSFATREDSLAALDAYPELAQDVPRDFLQNKVPKLRADDLLPIDWPADPALEWAPPGHGDVYAALTTSGMLAKLIDAGYHYAFVSNADNLGAAVSKRLLSWFAGTGAPFAMEVADRTAADRKGGHLARRVGPLRAGGLVLRELAQTPDADVDAFQDVDRYRYFNTNNLWIDLRALATTLDGTGGVLELPLIVNAKTVDPKDDDSTPVLQLETAMGSAIDALPGAVAIRVPRIRFGPVKATSDLLAVRSDAYVLGQNSRLVLDKRRLGLPPVLELDSEYYKLVESLDAHFPEGSPSLVDCARLRIDGSVTFGADVVVRGDVVVHGPQDLPAGTVLDGTA</sequence>
<feature type="binding site" evidence="5">
    <location>
        <position position="384"/>
    </location>
    <ligand>
        <name>UTP</name>
        <dbReference type="ChEBI" id="CHEBI:46398"/>
    </ligand>
</feature>
<organism evidence="6">
    <name type="scientific">Paraconexibacter sp. AEG42_29</name>
    <dbReference type="NCBI Taxonomy" id="2997339"/>
    <lineage>
        <taxon>Bacteria</taxon>
        <taxon>Bacillati</taxon>
        <taxon>Actinomycetota</taxon>
        <taxon>Thermoleophilia</taxon>
        <taxon>Solirubrobacterales</taxon>
        <taxon>Paraconexibacteraceae</taxon>
        <taxon>Paraconexibacter</taxon>
    </lineage>
</organism>
<dbReference type="EMBL" id="CP114014">
    <property type="protein sequence ID" value="XAY04775.1"/>
    <property type="molecule type" value="Genomic_DNA"/>
</dbReference>
<dbReference type="SUPFAM" id="SSF53448">
    <property type="entry name" value="Nucleotide-diphospho-sugar transferases"/>
    <property type="match status" value="1"/>
</dbReference>
<dbReference type="GO" id="GO:0003983">
    <property type="term" value="F:UTP:glucose-1-phosphate uridylyltransferase activity"/>
    <property type="evidence" value="ECO:0007669"/>
    <property type="project" value="InterPro"/>
</dbReference>
<keyword evidence="2" id="KW-0808">Transferase</keyword>
<dbReference type="Gene3D" id="2.160.10.10">
    <property type="entry name" value="Hexapeptide repeat proteins"/>
    <property type="match status" value="1"/>
</dbReference>
<name>A0AAU7ASZ2_9ACTN</name>
<dbReference type="Pfam" id="PF01704">
    <property type="entry name" value="UDPGP"/>
    <property type="match status" value="1"/>
</dbReference>
<dbReference type="GO" id="GO:0006011">
    <property type="term" value="P:UDP-alpha-D-glucose metabolic process"/>
    <property type="evidence" value="ECO:0007669"/>
    <property type="project" value="InterPro"/>
</dbReference>
<evidence type="ECO:0000256" key="1">
    <source>
        <dbReference type="ARBA" id="ARBA00010401"/>
    </source>
</evidence>
<evidence type="ECO:0008006" key="7">
    <source>
        <dbReference type="Google" id="ProtNLM"/>
    </source>
</evidence>
<protein>
    <recommendedName>
        <fullName evidence="7">UTP--glucose-1-phosphate uridylyltransferase</fullName>
    </recommendedName>
</protein>
<evidence type="ECO:0000256" key="4">
    <source>
        <dbReference type="PIRSR" id="PIRSR000806-1"/>
    </source>
</evidence>
<feature type="binding site" evidence="5">
    <location>
        <position position="203"/>
    </location>
    <ligand>
        <name>UTP</name>
        <dbReference type="ChEBI" id="CHEBI:46398"/>
    </ligand>
</feature>
<evidence type="ECO:0000256" key="5">
    <source>
        <dbReference type="PIRSR" id="PIRSR000806-2"/>
    </source>
</evidence>
<dbReference type="InterPro" id="IPR002618">
    <property type="entry name" value="UDPGP_fam"/>
</dbReference>
<dbReference type="AlphaFoldDB" id="A0AAU7ASZ2"/>
<comment type="similarity">
    <text evidence="1">Belongs to the UDPGP type 1 family.</text>
</comment>
<gene>
    <name evidence="6" type="ORF">DSM112329_01612</name>
</gene>
<proteinExistence type="inferred from homology"/>
<dbReference type="PANTHER" id="PTHR43511">
    <property type="match status" value="1"/>
</dbReference>
<dbReference type="PIRSF" id="PIRSF000806">
    <property type="entry name" value="UDPGP"/>
    <property type="match status" value="1"/>
</dbReference>
<dbReference type="Gene3D" id="3.90.550.10">
    <property type="entry name" value="Spore Coat Polysaccharide Biosynthesis Protein SpsA, Chain A"/>
    <property type="match status" value="1"/>
</dbReference>
<evidence type="ECO:0000256" key="2">
    <source>
        <dbReference type="ARBA" id="ARBA00022679"/>
    </source>
</evidence>
<feature type="binding site" evidence="5">
    <location>
        <position position="234"/>
    </location>
    <ligand>
        <name>UTP</name>
        <dbReference type="ChEBI" id="CHEBI:46398"/>
    </ligand>
</feature>
<feature type="binding site" evidence="5">
    <location>
        <position position="111"/>
    </location>
    <ligand>
        <name>UTP</name>
        <dbReference type="ChEBI" id="CHEBI:46398"/>
    </ligand>
</feature>
<dbReference type="KEGG" id="parq:DSM112329_01612"/>
<evidence type="ECO:0000313" key="6">
    <source>
        <dbReference type="EMBL" id="XAY04775.1"/>
    </source>
</evidence>
<evidence type="ECO:0000256" key="3">
    <source>
        <dbReference type="ARBA" id="ARBA00022695"/>
    </source>
</evidence>
<dbReference type="InterPro" id="IPR016267">
    <property type="entry name" value="UDPGP_trans"/>
</dbReference>
<reference evidence="6" key="1">
    <citation type="submission" date="2022-12" db="EMBL/GenBank/DDBJ databases">
        <title>Paraconexibacter alkalitolerans sp. nov. and Baekduia alba sp. nov., isolated from soil and emended description of the genera Paraconexibacter (Chun et al., 2020) and Baekduia (An et al., 2020).</title>
        <authorList>
            <person name="Vieira S."/>
            <person name="Huber K.J."/>
            <person name="Geppert A."/>
            <person name="Wolf J."/>
            <person name="Neumann-Schaal M."/>
            <person name="Muesken M."/>
            <person name="Overmann J."/>
        </authorList>
    </citation>
    <scope>NUCLEOTIDE SEQUENCE</scope>
    <source>
        <strain evidence="6">AEG42_29</strain>
    </source>
</reference>
<dbReference type="CDD" id="cd00897">
    <property type="entry name" value="UGPase_euk"/>
    <property type="match status" value="1"/>
</dbReference>
<feature type="binding site" evidence="4">
    <location>
        <position position="204"/>
    </location>
    <ligand>
        <name>substrate</name>
    </ligand>
</feature>
<keyword evidence="3" id="KW-0548">Nucleotidyltransferase</keyword>
<feature type="binding site" evidence="5">
    <location>
        <position position="175"/>
    </location>
    <ligand>
        <name>UTP</name>
        <dbReference type="ChEBI" id="CHEBI:46398"/>
    </ligand>
</feature>
<dbReference type="InterPro" id="IPR029044">
    <property type="entry name" value="Nucleotide-diphossugar_trans"/>
</dbReference>